<comment type="caution">
    <text evidence="2">The sequence shown here is derived from an EMBL/GenBank/DDBJ whole genome shotgun (WGS) entry which is preliminary data.</text>
</comment>
<protein>
    <submittedName>
        <fullName evidence="2">Catechol 2,3-dioxygenase-like lactoylglutathione lyase family enzyme</fullName>
    </submittedName>
</protein>
<keyword evidence="3" id="KW-1185">Reference proteome</keyword>
<dbReference type="InterPro" id="IPR004360">
    <property type="entry name" value="Glyas_Fos-R_dOase_dom"/>
</dbReference>
<name>A0ABU2CVL9_9MICO</name>
<proteinExistence type="predicted"/>
<dbReference type="InterPro" id="IPR029068">
    <property type="entry name" value="Glyas_Bleomycin-R_OHBP_Dase"/>
</dbReference>
<dbReference type="Proteomes" id="UP001183585">
    <property type="component" value="Unassembled WGS sequence"/>
</dbReference>
<evidence type="ECO:0000259" key="1">
    <source>
        <dbReference type="PROSITE" id="PS51819"/>
    </source>
</evidence>
<dbReference type="InterPro" id="IPR037523">
    <property type="entry name" value="VOC_core"/>
</dbReference>
<evidence type="ECO:0000313" key="3">
    <source>
        <dbReference type="Proteomes" id="UP001183585"/>
    </source>
</evidence>
<dbReference type="Pfam" id="PF00903">
    <property type="entry name" value="Glyoxalase"/>
    <property type="match status" value="1"/>
</dbReference>
<dbReference type="PANTHER" id="PTHR36503">
    <property type="entry name" value="BLR2520 PROTEIN"/>
    <property type="match status" value="1"/>
</dbReference>
<sequence length="148" mass="15840">MRGTTMQVRATALSLNVADEAASAEFAKTHLGFTEAMSADGFVSLQHPDAGINVIFLRTGLGTFKPAEIASSAGQGMLLAFVVDDIDAEYARMTAAGARVISAPATEPWGERYCQFADPNGIVWQLVTWVTRADSDSSQTIPDHVFRS</sequence>
<dbReference type="RefSeq" id="WP_274995281.1">
    <property type="nucleotide sequence ID" value="NZ_JAJQQP010000009.1"/>
</dbReference>
<reference evidence="2 3" key="1">
    <citation type="submission" date="2023-07" db="EMBL/GenBank/DDBJ databases">
        <title>Sequencing the genomes of 1000 actinobacteria strains.</title>
        <authorList>
            <person name="Klenk H.-P."/>
        </authorList>
    </citation>
    <scope>NUCLEOTIDE SEQUENCE [LARGE SCALE GENOMIC DNA]</scope>
    <source>
        <strain evidence="2 3">DSM 45554</strain>
    </source>
</reference>
<evidence type="ECO:0000313" key="2">
    <source>
        <dbReference type="EMBL" id="MDR7385348.1"/>
    </source>
</evidence>
<dbReference type="PANTHER" id="PTHR36503:SF3">
    <property type="entry name" value="BLR0126 PROTEIN"/>
    <property type="match status" value="1"/>
</dbReference>
<dbReference type="EMBL" id="JAVDYE010000001">
    <property type="protein sequence ID" value="MDR7385348.1"/>
    <property type="molecule type" value="Genomic_DNA"/>
</dbReference>
<accession>A0ABU2CVL9</accession>
<dbReference type="Gene3D" id="3.10.180.10">
    <property type="entry name" value="2,3-Dihydroxybiphenyl 1,2-Dioxygenase, domain 1"/>
    <property type="match status" value="1"/>
</dbReference>
<dbReference type="SUPFAM" id="SSF54593">
    <property type="entry name" value="Glyoxalase/Bleomycin resistance protein/Dihydroxybiphenyl dioxygenase"/>
    <property type="match status" value="1"/>
</dbReference>
<dbReference type="PROSITE" id="PS51819">
    <property type="entry name" value="VOC"/>
    <property type="match status" value="1"/>
</dbReference>
<gene>
    <name evidence="2" type="ORF">J2S48_004863</name>
</gene>
<feature type="domain" description="VOC" evidence="1">
    <location>
        <begin position="9"/>
        <end position="129"/>
    </location>
</feature>
<organism evidence="2 3">
    <name type="scientific">Promicromonospora iranensis</name>
    <dbReference type="NCBI Taxonomy" id="1105144"/>
    <lineage>
        <taxon>Bacteria</taxon>
        <taxon>Bacillati</taxon>
        <taxon>Actinomycetota</taxon>
        <taxon>Actinomycetes</taxon>
        <taxon>Micrococcales</taxon>
        <taxon>Promicromonosporaceae</taxon>
        <taxon>Promicromonospora</taxon>
    </lineage>
</organism>